<evidence type="ECO:0000313" key="1">
    <source>
        <dbReference type="EMBL" id="MBU2873121.1"/>
    </source>
</evidence>
<dbReference type="EMBL" id="JAHKPV010000001">
    <property type="protein sequence ID" value="MBU2873121.1"/>
    <property type="molecule type" value="Genomic_DNA"/>
</dbReference>
<comment type="caution">
    <text evidence="1">The sequence shown here is derived from an EMBL/GenBank/DDBJ whole genome shotgun (WGS) entry which is preliminary data.</text>
</comment>
<organism evidence="1 2">
    <name type="scientific">Marinobacter salexigens</name>
    <dbReference type="NCBI Taxonomy" id="1925763"/>
    <lineage>
        <taxon>Bacteria</taxon>
        <taxon>Pseudomonadati</taxon>
        <taxon>Pseudomonadota</taxon>
        <taxon>Gammaproteobacteria</taxon>
        <taxon>Pseudomonadales</taxon>
        <taxon>Marinobacteraceae</taxon>
        <taxon>Marinobacter</taxon>
    </lineage>
</organism>
<evidence type="ECO:0000313" key="2">
    <source>
        <dbReference type="Proteomes" id="UP000753376"/>
    </source>
</evidence>
<dbReference type="RefSeq" id="WP_216006971.1">
    <property type="nucleotide sequence ID" value="NZ_JAHKPV010000001.1"/>
</dbReference>
<gene>
    <name evidence="1" type="primary">tssG</name>
    <name evidence="1" type="ORF">KO508_03785</name>
</gene>
<keyword evidence="2" id="KW-1185">Reference proteome</keyword>
<dbReference type="Proteomes" id="UP000753376">
    <property type="component" value="Unassembled WGS sequence"/>
</dbReference>
<dbReference type="NCBIfam" id="TIGR03347">
    <property type="entry name" value="VI_chp_1"/>
    <property type="match status" value="1"/>
</dbReference>
<dbReference type="PANTHER" id="PTHR35564">
    <property type="match status" value="1"/>
</dbReference>
<dbReference type="PANTHER" id="PTHR35564:SF4">
    <property type="entry name" value="CYTOPLASMIC PROTEIN"/>
    <property type="match status" value="1"/>
</dbReference>
<name>A0ABS6A567_9GAMM</name>
<dbReference type="Pfam" id="PF06996">
    <property type="entry name" value="T6SS_TssG"/>
    <property type="match status" value="1"/>
</dbReference>
<protein>
    <submittedName>
        <fullName evidence="1">Type VI secretion system baseplate subunit TssG</fullName>
    </submittedName>
</protein>
<proteinExistence type="predicted"/>
<reference evidence="1 2" key="1">
    <citation type="submission" date="2021-05" db="EMBL/GenBank/DDBJ databases">
        <title>Draft genomes of bacteria isolated from model marine particles.</title>
        <authorList>
            <person name="Datta M.S."/>
            <person name="Schwartzman J.A."/>
            <person name="Enke T.N."/>
            <person name="Saavedra J."/>
            <person name="Cermak N."/>
            <person name="Cordero O.X."/>
        </authorList>
    </citation>
    <scope>NUCLEOTIDE SEQUENCE [LARGE SCALE GENOMIC DNA]</scope>
    <source>
        <strain evidence="1 2">D2M19</strain>
    </source>
</reference>
<dbReference type="InterPro" id="IPR010732">
    <property type="entry name" value="T6SS_TssG-like"/>
</dbReference>
<accession>A0ABS6A567</accession>
<sequence>MATSTTLFKAVWKAERQLINNHAGYHRVGHDGWPNKEVVRFRSSQNLGFAGQDLVRLKTQREDDGAVLHEMMTDLMGLTGARGALPACFTERVLEQVRDRSPATRDFLDLFNHRLISLFYRSWEKTQPAVHQERSEADIFTRILKSLTGCEQSWQLYYGAAFARRSRSASTLRSVLEDIVGMSVEVRTLRGEWAPLALEDQSSLPSRKQPEGQYARLGGVMLGSRVWMADKGLDVVFRPKSREQLVSVLPGGTYSKTVSHVAQQLVSGQMRVHYRLSARAAHLTHTVLGRHGRLGADSFIGARPESVKMVEVSFKPSQGKD</sequence>